<dbReference type="Pfam" id="PF00096">
    <property type="entry name" value="zf-C2H2"/>
    <property type="match status" value="7"/>
</dbReference>
<accession>A0A6J2WDN3</accession>
<feature type="region of interest" description="Disordered" evidence="12">
    <location>
        <begin position="280"/>
        <end position="301"/>
    </location>
</feature>
<feature type="domain" description="C2H2-type" evidence="13">
    <location>
        <begin position="733"/>
        <end position="760"/>
    </location>
</feature>
<dbReference type="AlphaFoldDB" id="A0A6J2WDN3"/>
<dbReference type="GO" id="GO:0000978">
    <property type="term" value="F:RNA polymerase II cis-regulatory region sequence-specific DNA binding"/>
    <property type="evidence" value="ECO:0007669"/>
    <property type="project" value="TreeGrafter"/>
</dbReference>
<keyword evidence="4" id="KW-0677">Repeat</keyword>
<dbReference type="FunFam" id="3.30.160.60:FF:001763">
    <property type="entry name" value="Zinc finger protein 574"/>
    <property type="match status" value="1"/>
</dbReference>
<feature type="domain" description="C2H2-type" evidence="13">
    <location>
        <begin position="883"/>
        <end position="910"/>
    </location>
</feature>
<feature type="domain" description="C2H2-type" evidence="13">
    <location>
        <begin position="229"/>
        <end position="257"/>
    </location>
</feature>
<evidence type="ECO:0000256" key="3">
    <source>
        <dbReference type="ARBA" id="ARBA00022723"/>
    </source>
</evidence>
<dbReference type="GO" id="GO:0005634">
    <property type="term" value="C:nucleus"/>
    <property type="evidence" value="ECO:0007669"/>
    <property type="project" value="UniProtKB-SubCell"/>
</dbReference>
<evidence type="ECO:0000256" key="12">
    <source>
        <dbReference type="SAM" id="MobiDB-lite"/>
    </source>
</evidence>
<feature type="domain" description="C2H2-type" evidence="13">
    <location>
        <begin position="827"/>
        <end position="854"/>
    </location>
</feature>
<dbReference type="GO" id="GO:0008270">
    <property type="term" value="F:zinc ion binding"/>
    <property type="evidence" value="ECO:0007669"/>
    <property type="project" value="UniProtKB-KW"/>
</dbReference>
<feature type="domain" description="C2H2-type" evidence="13">
    <location>
        <begin position="259"/>
        <end position="286"/>
    </location>
</feature>
<dbReference type="SMART" id="SM00355">
    <property type="entry name" value="ZnF_C2H2"/>
    <property type="match status" value="16"/>
</dbReference>
<dbReference type="InterPro" id="IPR036236">
    <property type="entry name" value="Znf_C2H2_sf"/>
</dbReference>
<keyword evidence="14" id="KW-1185">Reference proteome</keyword>
<keyword evidence="5 11" id="KW-0863">Zinc-finger</keyword>
<proteinExistence type="inferred from homology"/>
<feature type="region of interest" description="Disordered" evidence="12">
    <location>
        <begin position="32"/>
        <end position="53"/>
    </location>
</feature>
<comment type="similarity">
    <text evidence="2">Belongs to the krueppel C2H2-type zinc-finger protein family.</text>
</comment>
<feature type="domain" description="C2H2-type" evidence="13">
    <location>
        <begin position="855"/>
        <end position="882"/>
    </location>
</feature>
<dbReference type="PANTHER" id="PTHR24393:SF15">
    <property type="entry name" value="IP01243P-RELATED"/>
    <property type="match status" value="1"/>
</dbReference>
<evidence type="ECO:0000256" key="2">
    <source>
        <dbReference type="ARBA" id="ARBA00006991"/>
    </source>
</evidence>
<dbReference type="FunFam" id="3.30.160.60:FF:001800">
    <property type="entry name" value="Zinc finger protein 467"/>
    <property type="match status" value="1"/>
</dbReference>
<dbReference type="GO" id="GO:0001228">
    <property type="term" value="F:DNA-binding transcription activator activity, RNA polymerase II-specific"/>
    <property type="evidence" value="ECO:0007669"/>
    <property type="project" value="TreeGrafter"/>
</dbReference>
<evidence type="ECO:0000256" key="11">
    <source>
        <dbReference type="PROSITE-ProRule" id="PRU00042"/>
    </source>
</evidence>
<evidence type="ECO:0000256" key="7">
    <source>
        <dbReference type="ARBA" id="ARBA00023015"/>
    </source>
</evidence>
<evidence type="ECO:0000313" key="15">
    <source>
        <dbReference type="RefSeq" id="XP_030641486.1"/>
    </source>
</evidence>
<dbReference type="GeneID" id="115821840"/>
<dbReference type="PROSITE" id="PS00028">
    <property type="entry name" value="ZINC_FINGER_C2H2_1"/>
    <property type="match status" value="14"/>
</dbReference>
<name>A0A6J2WDN3_CHACN</name>
<feature type="compositionally biased region" description="Low complexity" evidence="12">
    <location>
        <begin position="143"/>
        <end position="157"/>
    </location>
</feature>
<dbReference type="RefSeq" id="XP_030641486.1">
    <property type="nucleotide sequence ID" value="XM_030785626.1"/>
</dbReference>
<dbReference type="FunFam" id="3.30.160.60:FF:000202">
    <property type="entry name" value="Zinc finger protein 574"/>
    <property type="match status" value="1"/>
</dbReference>
<evidence type="ECO:0000256" key="9">
    <source>
        <dbReference type="ARBA" id="ARBA00023163"/>
    </source>
</evidence>
<feature type="compositionally biased region" description="Basic residues" evidence="12">
    <location>
        <begin position="213"/>
        <end position="224"/>
    </location>
</feature>
<protein>
    <submittedName>
        <fullName evidence="15">Zinc finger protein 574</fullName>
    </submittedName>
</protein>
<evidence type="ECO:0000256" key="10">
    <source>
        <dbReference type="ARBA" id="ARBA00023242"/>
    </source>
</evidence>
<keyword evidence="8" id="KW-0238">DNA-binding</keyword>
<feature type="domain" description="C2H2-type" evidence="13">
    <location>
        <begin position="556"/>
        <end position="583"/>
    </location>
</feature>
<dbReference type="Proteomes" id="UP000504632">
    <property type="component" value="Chromosome 9"/>
</dbReference>
<dbReference type="OrthoDB" id="6077919at2759"/>
<dbReference type="PROSITE" id="PS50157">
    <property type="entry name" value="ZINC_FINGER_C2H2_2"/>
    <property type="match status" value="15"/>
</dbReference>
<dbReference type="InParanoid" id="A0A6J2WDN3"/>
<keyword evidence="7" id="KW-0805">Transcription regulation</keyword>
<dbReference type="PANTHER" id="PTHR24393">
    <property type="entry name" value="ZINC FINGER PROTEIN"/>
    <property type="match status" value="1"/>
</dbReference>
<organism evidence="14 15">
    <name type="scientific">Chanos chanos</name>
    <name type="common">Milkfish</name>
    <name type="synonym">Mugil chanos</name>
    <dbReference type="NCBI Taxonomy" id="29144"/>
    <lineage>
        <taxon>Eukaryota</taxon>
        <taxon>Metazoa</taxon>
        <taxon>Chordata</taxon>
        <taxon>Craniata</taxon>
        <taxon>Vertebrata</taxon>
        <taxon>Euteleostomi</taxon>
        <taxon>Actinopterygii</taxon>
        <taxon>Neopterygii</taxon>
        <taxon>Teleostei</taxon>
        <taxon>Ostariophysi</taxon>
        <taxon>Gonorynchiformes</taxon>
        <taxon>Chanidae</taxon>
        <taxon>Chanos</taxon>
    </lineage>
</organism>
<feature type="domain" description="C2H2-type" evidence="13">
    <location>
        <begin position="528"/>
        <end position="555"/>
    </location>
</feature>
<evidence type="ECO:0000256" key="5">
    <source>
        <dbReference type="ARBA" id="ARBA00022771"/>
    </source>
</evidence>
<dbReference type="SUPFAM" id="SSF57667">
    <property type="entry name" value="beta-beta-alpha zinc fingers"/>
    <property type="match status" value="9"/>
</dbReference>
<evidence type="ECO:0000256" key="1">
    <source>
        <dbReference type="ARBA" id="ARBA00004123"/>
    </source>
</evidence>
<dbReference type="GO" id="GO:0032502">
    <property type="term" value="P:developmental process"/>
    <property type="evidence" value="ECO:0007669"/>
    <property type="project" value="UniProtKB-ARBA"/>
</dbReference>
<feature type="compositionally biased region" description="Basic and acidic residues" evidence="12">
    <location>
        <begin position="194"/>
        <end position="207"/>
    </location>
</feature>
<evidence type="ECO:0000256" key="4">
    <source>
        <dbReference type="ARBA" id="ARBA00022737"/>
    </source>
</evidence>
<dbReference type="CTD" id="64763"/>
<evidence type="ECO:0000259" key="13">
    <source>
        <dbReference type="PROSITE" id="PS50157"/>
    </source>
</evidence>
<feature type="compositionally biased region" description="Low complexity" evidence="12">
    <location>
        <begin position="33"/>
        <end position="53"/>
    </location>
</feature>
<keyword evidence="10" id="KW-0539">Nucleus</keyword>
<dbReference type="FunFam" id="3.30.160.60:FF:000630">
    <property type="entry name" value="Zinc finger protein 180"/>
    <property type="match status" value="1"/>
</dbReference>
<feature type="domain" description="C2H2-type" evidence="13">
    <location>
        <begin position="632"/>
        <end position="659"/>
    </location>
</feature>
<feature type="domain" description="C2H2-type" evidence="13">
    <location>
        <begin position="799"/>
        <end position="826"/>
    </location>
</feature>
<feature type="domain" description="C2H2-type" evidence="13">
    <location>
        <begin position="411"/>
        <end position="434"/>
    </location>
</feature>
<keyword evidence="6" id="KW-0862">Zinc</keyword>
<dbReference type="FunFam" id="3.30.160.60:FF:001289">
    <property type="entry name" value="Zinc finger protein 574"/>
    <property type="match status" value="1"/>
</dbReference>
<feature type="domain" description="C2H2-type" evidence="13">
    <location>
        <begin position="761"/>
        <end position="785"/>
    </location>
</feature>
<comment type="subcellular location">
    <subcellularLocation>
        <location evidence="1">Nucleus</location>
    </subcellularLocation>
</comment>
<dbReference type="InterPro" id="IPR013087">
    <property type="entry name" value="Znf_C2H2_type"/>
</dbReference>
<feature type="region of interest" description="Disordered" evidence="12">
    <location>
        <begin position="143"/>
        <end position="226"/>
    </location>
</feature>
<evidence type="ECO:0000256" key="8">
    <source>
        <dbReference type="ARBA" id="ARBA00023125"/>
    </source>
</evidence>
<feature type="domain" description="C2H2-type" evidence="13">
    <location>
        <begin position="584"/>
        <end position="613"/>
    </location>
</feature>
<keyword evidence="3" id="KW-0479">Metal-binding</keyword>
<feature type="domain" description="C2H2-type" evidence="13">
    <location>
        <begin position="659"/>
        <end position="686"/>
    </location>
</feature>
<gene>
    <name evidence="15" type="primary">znf574</name>
</gene>
<reference evidence="15" key="1">
    <citation type="submission" date="2025-08" db="UniProtKB">
        <authorList>
            <consortium name="RefSeq"/>
        </authorList>
    </citation>
    <scope>IDENTIFICATION</scope>
</reference>
<keyword evidence="9" id="KW-0804">Transcription</keyword>
<evidence type="ECO:0000256" key="6">
    <source>
        <dbReference type="ARBA" id="ARBA00022833"/>
    </source>
</evidence>
<evidence type="ECO:0000313" key="14">
    <source>
        <dbReference type="Proteomes" id="UP000504632"/>
    </source>
</evidence>
<dbReference type="Gene3D" id="3.30.160.60">
    <property type="entry name" value="Classic Zinc Finger"/>
    <property type="match status" value="11"/>
</dbReference>
<feature type="compositionally biased region" description="Pro residues" evidence="12">
    <location>
        <begin position="288"/>
        <end position="298"/>
    </location>
</feature>
<feature type="domain" description="C2H2-type" evidence="13">
    <location>
        <begin position="441"/>
        <end position="463"/>
    </location>
</feature>
<dbReference type="FunFam" id="3.30.160.60:FF:000646">
    <property type="entry name" value="Myeloid zinc finger 1"/>
    <property type="match status" value="1"/>
</dbReference>
<sequence length="1020" mass="110972">METSSVYMCFPCYQEFPTLEEVLTHQLTCTAEPANDTDTPTSTAPPTESLTTPQVPETEFIGQSLLVPQVQVDPGVGVALGSQQVKGRQSDIPRILYQCADCEILFDSLPLWQQHRKLGTCQEAEAGPGETDTPTQQVLVQSEQGEVQEQAQVESESGAMEEKDGGEEPAENVPEDRQAAQDNGLAGREDEETREASGGEEGVREEVSVSPPVRRRGAGPKKAKPPLSLLCVDCGRSFSLVPELVSHRRTVHGLKEALHRCGVCGESFLNTTLFLYHRKQHRASSSPAPNPAPNPDPPGQGLLLLAAAGEEQSLLLPSALPEDSTARLEVTVEQEGMEVVEEPQMSVEEEQTNVDAPVEVMDEEQQTEGEINEGQQTEGGEEVREEVMDEGEVTEDPGSTGVAPSAASQSFLCSVCGSGFGAEGDLAEHRGSQHGLSAALHRCPDCGEEFMNTTQFLYHRRSHRISTSHTHAPASLTQTLPWTCLSVVRRQTGASPCSQSRLTPWPTCPPPPPPAQLSRDWSRTALPHACPYCGRGFTRRCQLRAHVTSHTGEKLFSCKTCGKAFSSPSNLLRHTQTHGGARPFSCDLCDKSFFEAVTLKRHMLIHTHSGERNTHQRRRRGRGGGAMGRLLHHCPECPASFKLESQLQSHRLLHTSHPFPCDVCGEAFQRRKDLDLHSLSHQDKEPVACGNCGSLFLNQSVLDAHLQRCLATELEQAGGGAKPQGRGRSGGQLECDMCGHRCVTQDGLDLHRLSHTGQTPLRCPLLPCRRRFASSSALAEHVLAHCKGTQVKGRAPRRFRCQHCGKEFAYASTFAVHMRIHTDERPFECTHCGKRFRQLPHLQDHERIHSGERPFSCWVCGKSFSVAARLTEHARVHSGERPYACTRCPSAFRSRPNLDKHMRLHANEPVPAGEGEGDAAVQTILLVQSSSPSSESPALGVAPEGAVVMSSLQGAEHVAGAGSVIPGAASSSVVFLHPSITMPTISMPTISMPSVTVPTISVVESDDVPHTIEFIIEETV</sequence>